<comment type="caution">
    <text evidence="2">The sequence shown here is derived from an EMBL/GenBank/DDBJ whole genome shotgun (WGS) entry which is preliminary data.</text>
</comment>
<feature type="region of interest" description="Disordered" evidence="1">
    <location>
        <begin position="33"/>
        <end position="71"/>
    </location>
</feature>
<dbReference type="EMBL" id="AMZH03008083">
    <property type="protein sequence ID" value="RRT59758.1"/>
    <property type="molecule type" value="Genomic_DNA"/>
</dbReference>
<accession>A0A426Z700</accession>
<evidence type="ECO:0000256" key="1">
    <source>
        <dbReference type="SAM" id="MobiDB-lite"/>
    </source>
</evidence>
<reference evidence="2 3" key="1">
    <citation type="journal article" date="2014" name="Agronomy (Basel)">
        <title>A Draft Genome Sequence for Ensete ventricosum, the Drought-Tolerant Tree Against Hunger.</title>
        <authorList>
            <person name="Harrison J."/>
            <person name="Moore K.A."/>
            <person name="Paszkiewicz K."/>
            <person name="Jones T."/>
            <person name="Grant M."/>
            <person name="Ambacheew D."/>
            <person name="Muzemil S."/>
            <person name="Studholme D.J."/>
        </authorList>
    </citation>
    <scope>NUCLEOTIDE SEQUENCE [LARGE SCALE GENOMIC DNA]</scope>
</reference>
<name>A0A426Z700_ENSVE</name>
<sequence length="120" mass="13369">MRIGEISRSRIQINQLTTSTTVRGRVLHTLHVGENPSQGIEHQDEPKKPTQHLHRHPRQAKDPQSAIIQQRPIDTHLRNQLKKTTTRVAGMLHHSSPGEPLSVEAVGFGIRGGMEAKVST</sequence>
<protein>
    <submittedName>
        <fullName evidence="2">Uncharacterized protein</fullName>
    </submittedName>
</protein>
<organism evidence="2 3">
    <name type="scientific">Ensete ventricosum</name>
    <name type="common">Abyssinian banana</name>
    <name type="synonym">Musa ensete</name>
    <dbReference type="NCBI Taxonomy" id="4639"/>
    <lineage>
        <taxon>Eukaryota</taxon>
        <taxon>Viridiplantae</taxon>
        <taxon>Streptophyta</taxon>
        <taxon>Embryophyta</taxon>
        <taxon>Tracheophyta</taxon>
        <taxon>Spermatophyta</taxon>
        <taxon>Magnoliopsida</taxon>
        <taxon>Liliopsida</taxon>
        <taxon>Zingiberales</taxon>
        <taxon>Musaceae</taxon>
        <taxon>Ensete</taxon>
    </lineage>
</organism>
<gene>
    <name evidence="2" type="ORF">B296_00025973</name>
</gene>
<feature type="compositionally biased region" description="Basic residues" evidence="1">
    <location>
        <begin position="49"/>
        <end position="58"/>
    </location>
</feature>
<evidence type="ECO:0000313" key="2">
    <source>
        <dbReference type="EMBL" id="RRT59758.1"/>
    </source>
</evidence>
<dbReference type="AlphaFoldDB" id="A0A426Z700"/>
<dbReference type="Proteomes" id="UP000287651">
    <property type="component" value="Unassembled WGS sequence"/>
</dbReference>
<evidence type="ECO:0000313" key="3">
    <source>
        <dbReference type="Proteomes" id="UP000287651"/>
    </source>
</evidence>
<proteinExistence type="predicted"/>